<dbReference type="Pfam" id="PF01494">
    <property type="entry name" value="FAD_binding_3"/>
    <property type="match status" value="2"/>
</dbReference>
<accession>A0ABR1HLV1</accession>
<protein>
    <recommendedName>
        <fullName evidence="5">FAD-binding domain-containing protein</fullName>
    </recommendedName>
</protein>
<evidence type="ECO:0000256" key="1">
    <source>
        <dbReference type="ARBA" id="ARBA00001974"/>
    </source>
</evidence>
<dbReference type="Gene3D" id="3.50.50.60">
    <property type="entry name" value="FAD/NAD(P)-binding domain"/>
    <property type="match status" value="2"/>
</dbReference>
<evidence type="ECO:0000256" key="4">
    <source>
        <dbReference type="ARBA" id="ARBA00023002"/>
    </source>
</evidence>
<dbReference type="InterPro" id="IPR002938">
    <property type="entry name" value="FAD-bd"/>
</dbReference>
<dbReference type="PANTHER" id="PTHR43004:SF19">
    <property type="entry name" value="BINDING MONOOXYGENASE, PUTATIVE (JCVI)-RELATED"/>
    <property type="match status" value="1"/>
</dbReference>
<reference evidence="6 7" key="1">
    <citation type="journal article" date="2025" name="Microbiol. Resour. Announc.">
        <title>Draft genome sequences for Neonectria magnoliae and Neonectria punicea, canker pathogens of Liriodendron tulipifera and Acer saccharum in West Virginia.</title>
        <authorList>
            <person name="Petronek H.M."/>
            <person name="Kasson M.T."/>
            <person name="Metheny A.M."/>
            <person name="Stauder C.M."/>
            <person name="Lovett B."/>
            <person name="Lynch S.C."/>
            <person name="Garnas J.R."/>
            <person name="Kasson L.R."/>
            <person name="Stajich J.E."/>
        </authorList>
    </citation>
    <scope>NUCLEOTIDE SEQUENCE [LARGE SCALE GENOMIC DNA]</scope>
    <source>
        <strain evidence="6 7">NRRL 64653</strain>
    </source>
</reference>
<dbReference type="Proteomes" id="UP001498476">
    <property type="component" value="Unassembled WGS sequence"/>
</dbReference>
<dbReference type="PANTHER" id="PTHR43004">
    <property type="entry name" value="TRK SYSTEM POTASSIUM UPTAKE PROTEIN"/>
    <property type="match status" value="1"/>
</dbReference>
<evidence type="ECO:0000256" key="2">
    <source>
        <dbReference type="ARBA" id="ARBA00022630"/>
    </source>
</evidence>
<evidence type="ECO:0000259" key="5">
    <source>
        <dbReference type="Pfam" id="PF01494"/>
    </source>
</evidence>
<dbReference type="Gene3D" id="3.30.9.10">
    <property type="entry name" value="D-Amino Acid Oxidase, subunit A, domain 2"/>
    <property type="match status" value="1"/>
</dbReference>
<dbReference type="Gene3D" id="3.40.30.120">
    <property type="match status" value="1"/>
</dbReference>
<evidence type="ECO:0000313" key="6">
    <source>
        <dbReference type="EMBL" id="KAK7421802.1"/>
    </source>
</evidence>
<evidence type="ECO:0000256" key="3">
    <source>
        <dbReference type="ARBA" id="ARBA00022827"/>
    </source>
</evidence>
<sequence length="378" mass="41695">MEMRRHGSPRDDAYWVNFVTNLSGSALACYPTSGWTPKSSMQRPRHVIACDGAKSEVRKDLGIECEGEDGYETMMTIHFNADLRPVVKDRVGMLHWITDPACSGGLGLNSGIADAHNLVYKITAVHQGWAGDSILDSYDADRRQIALVNSAQSVKNGKKIFSFLKALGTAGIDDVEKARDNLHKSIHDPAKQDMIAREVESQREHFDNLEIHIGYVYGDKEAPAHASKYTPKFVAGARTPHAWIKPLGACFSDDISPLDVSYVKEFTASGVASRQYSTLDLCGMDAFTLLVSRADPWRLKFEELQAALSRRNIKAQLWVANVDFEFNDAKQKLLFETSGGFAAGGALLVRPDQHILQCSSVETTLEELEAVILGHLGL</sequence>
<comment type="cofactor">
    <cofactor evidence="1">
        <name>FAD</name>
        <dbReference type="ChEBI" id="CHEBI:57692"/>
    </cofactor>
</comment>
<feature type="domain" description="FAD-binding" evidence="5">
    <location>
        <begin position="103"/>
        <end position="146"/>
    </location>
</feature>
<keyword evidence="2" id="KW-0285">Flavoprotein</keyword>
<keyword evidence="3" id="KW-0274">FAD</keyword>
<dbReference type="SUPFAM" id="SSF51905">
    <property type="entry name" value="FAD/NAD(P)-binding domain"/>
    <property type="match status" value="1"/>
</dbReference>
<proteinExistence type="predicted"/>
<feature type="domain" description="FAD-binding" evidence="5">
    <location>
        <begin position="43"/>
        <end position="100"/>
    </location>
</feature>
<keyword evidence="7" id="KW-1185">Reference proteome</keyword>
<evidence type="ECO:0000313" key="7">
    <source>
        <dbReference type="Proteomes" id="UP001498476"/>
    </source>
</evidence>
<dbReference type="EMBL" id="JAZAVJ010000020">
    <property type="protein sequence ID" value="KAK7421802.1"/>
    <property type="molecule type" value="Genomic_DNA"/>
</dbReference>
<dbReference type="InterPro" id="IPR050641">
    <property type="entry name" value="RIFMO-like"/>
</dbReference>
<gene>
    <name evidence="6" type="ORF">QQX98_002018</name>
</gene>
<comment type="caution">
    <text evidence="6">The sequence shown here is derived from an EMBL/GenBank/DDBJ whole genome shotgun (WGS) entry which is preliminary data.</text>
</comment>
<dbReference type="InterPro" id="IPR036188">
    <property type="entry name" value="FAD/NAD-bd_sf"/>
</dbReference>
<keyword evidence="4" id="KW-0560">Oxidoreductase</keyword>
<dbReference type="PROSITE" id="PS51257">
    <property type="entry name" value="PROKAR_LIPOPROTEIN"/>
    <property type="match status" value="1"/>
</dbReference>
<name>A0ABR1HLV1_9HYPO</name>
<organism evidence="6 7">
    <name type="scientific">Neonectria punicea</name>
    <dbReference type="NCBI Taxonomy" id="979145"/>
    <lineage>
        <taxon>Eukaryota</taxon>
        <taxon>Fungi</taxon>
        <taxon>Dikarya</taxon>
        <taxon>Ascomycota</taxon>
        <taxon>Pezizomycotina</taxon>
        <taxon>Sordariomycetes</taxon>
        <taxon>Hypocreomycetidae</taxon>
        <taxon>Hypocreales</taxon>
        <taxon>Nectriaceae</taxon>
        <taxon>Neonectria</taxon>
    </lineage>
</organism>